<dbReference type="VEuPathDB" id="FungiDB:YALI0_E23111g"/>
<dbReference type="KEGG" id="yli:2912925"/>
<dbReference type="EMBL" id="KZ857337">
    <property type="protein sequence ID" value="RDW25542.1"/>
    <property type="molecule type" value="Genomic_DNA"/>
</dbReference>
<evidence type="ECO:0000313" key="5">
    <source>
        <dbReference type="Proteomes" id="UP000256601"/>
    </source>
</evidence>
<reference evidence="2 4" key="1">
    <citation type="journal article" date="2016" name="PLoS ONE">
        <title>Sequence Assembly of Yarrowia lipolytica Strain W29/CLIB89 Shows Transposable Element Diversity.</title>
        <authorList>
            <person name="Magnan C."/>
            <person name="Yu J."/>
            <person name="Chang I."/>
            <person name="Jahn E."/>
            <person name="Kanomata Y."/>
            <person name="Wu J."/>
            <person name="Zeller M."/>
            <person name="Oakes M."/>
            <person name="Baldi P."/>
            <person name="Sandmeyer S."/>
        </authorList>
    </citation>
    <scope>NUCLEOTIDE SEQUENCE [LARGE SCALE GENOMIC DNA]</scope>
    <source>
        <strain evidence="2">CLIB89</strain>
        <strain evidence="4">CLIB89(W29)</strain>
    </source>
</reference>
<dbReference type="Proteomes" id="UP000256601">
    <property type="component" value="Unassembled WGS sequence"/>
</dbReference>
<accession>A0A1H6Q0B2</accession>
<gene>
    <name evidence="3" type="ORF">B0I71DRAFT_132453</name>
    <name evidence="2" type="ORF">YALI1_E27229g</name>
</gene>
<proteinExistence type="predicted"/>
<evidence type="ECO:0000313" key="2">
    <source>
        <dbReference type="EMBL" id="AOW05824.1"/>
    </source>
</evidence>
<feature type="region of interest" description="Disordered" evidence="1">
    <location>
        <begin position="1"/>
        <end position="46"/>
    </location>
</feature>
<dbReference type="OrthoDB" id="4076335at2759"/>
<dbReference type="EMBL" id="CP017557">
    <property type="protein sequence ID" value="AOW05824.1"/>
    <property type="molecule type" value="Genomic_DNA"/>
</dbReference>
<dbReference type="AlphaFoldDB" id="A0A1H6Q0B2"/>
<dbReference type="VEuPathDB" id="FungiDB:YALI1_E27229g"/>
<evidence type="ECO:0000313" key="4">
    <source>
        <dbReference type="Proteomes" id="UP000182444"/>
    </source>
</evidence>
<protein>
    <submittedName>
        <fullName evidence="2">Uncharacterized protein</fullName>
    </submittedName>
</protein>
<sequence length="151" mass="16189">MGVLLSCLRGPVEEDPPGISENEPLLGNNTIDTTDDNAVDPSDRQKRMSNLHQIVTSTGSNLIDVGAVAQVESPNGITQKRSASDFKRQLDPETGIVVLASDASHVSKANLSEKDKQVVSKHVGKFVELVAKESNVKPVGKLVQNFSEIQS</sequence>
<organism evidence="2 4">
    <name type="scientific">Yarrowia lipolytica</name>
    <name type="common">Candida lipolytica</name>
    <dbReference type="NCBI Taxonomy" id="4952"/>
    <lineage>
        <taxon>Eukaryota</taxon>
        <taxon>Fungi</taxon>
        <taxon>Dikarya</taxon>
        <taxon>Ascomycota</taxon>
        <taxon>Saccharomycotina</taxon>
        <taxon>Dipodascomycetes</taxon>
        <taxon>Dipodascales</taxon>
        <taxon>Dipodascales incertae sedis</taxon>
        <taxon>Yarrowia</taxon>
    </lineage>
</organism>
<name>A0A1H6Q0B2_YARLL</name>
<dbReference type="Proteomes" id="UP000182444">
    <property type="component" value="Chromosome 1E"/>
</dbReference>
<reference evidence="3 5" key="2">
    <citation type="submission" date="2018-07" db="EMBL/GenBank/DDBJ databases">
        <title>Draft Genome Assemblies for Five Robust Yarrowia lipolytica Strains Exhibiting High Lipid Production and Pentose Sugar Utilization and Sugar Alcohol Secretion from Undetoxified Lignocellulosic Biomass Hydrolysates.</title>
        <authorList>
            <consortium name="DOE Joint Genome Institute"/>
            <person name="Walker C."/>
            <person name="Ryu S."/>
            <person name="Na H."/>
            <person name="Zane M."/>
            <person name="LaButti K."/>
            <person name="Lipzen A."/>
            <person name="Haridas S."/>
            <person name="Barry K."/>
            <person name="Grigoriev I.V."/>
            <person name="Quarterman J."/>
            <person name="Slininger P."/>
            <person name="Dien B."/>
            <person name="Trinh C.T."/>
        </authorList>
    </citation>
    <scope>NUCLEOTIDE SEQUENCE [LARGE SCALE GENOMIC DNA]</scope>
    <source>
        <strain evidence="3 5">YB392</strain>
    </source>
</reference>
<evidence type="ECO:0000313" key="3">
    <source>
        <dbReference type="EMBL" id="RDW25542.1"/>
    </source>
</evidence>
<evidence type="ECO:0000256" key="1">
    <source>
        <dbReference type="SAM" id="MobiDB-lite"/>
    </source>
</evidence>